<dbReference type="PANTHER" id="PTHR13947:SF37">
    <property type="entry name" value="LD18367P"/>
    <property type="match status" value="1"/>
</dbReference>
<dbReference type="RefSeq" id="WP_189024614.1">
    <property type="nucleotide sequence ID" value="NZ_BMNE01000001.1"/>
</dbReference>
<keyword evidence="4" id="KW-1185">Reference proteome</keyword>
<keyword evidence="1" id="KW-0808">Transferase</keyword>
<dbReference type="InterPro" id="IPR000182">
    <property type="entry name" value="GNAT_dom"/>
</dbReference>
<name>A0ABQ2K662_9NOCA</name>
<dbReference type="Gene3D" id="3.40.630.30">
    <property type="match status" value="1"/>
</dbReference>
<protein>
    <submittedName>
        <fullName evidence="3">N-acetyltransferase</fullName>
    </submittedName>
</protein>
<proteinExistence type="predicted"/>
<accession>A0ABQ2K662</accession>
<dbReference type="InterPro" id="IPR050769">
    <property type="entry name" value="NAT_camello-type"/>
</dbReference>
<reference evidence="4" key="1">
    <citation type="journal article" date="2019" name="Int. J. Syst. Evol. Microbiol.">
        <title>The Global Catalogue of Microorganisms (GCM) 10K type strain sequencing project: providing services to taxonomists for standard genome sequencing and annotation.</title>
        <authorList>
            <consortium name="The Broad Institute Genomics Platform"/>
            <consortium name="The Broad Institute Genome Sequencing Center for Infectious Disease"/>
            <person name="Wu L."/>
            <person name="Ma J."/>
        </authorList>
    </citation>
    <scope>NUCLEOTIDE SEQUENCE [LARGE SCALE GENOMIC DNA]</scope>
    <source>
        <strain evidence="4">CGMCC 4.7329</strain>
    </source>
</reference>
<evidence type="ECO:0000256" key="1">
    <source>
        <dbReference type="ARBA" id="ARBA00022679"/>
    </source>
</evidence>
<gene>
    <name evidence="3" type="ORF">GCM10011610_12560</name>
</gene>
<dbReference type="Proteomes" id="UP000658127">
    <property type="component" value="Unassembled WGS sequence"/>
</dbReference>
<organism evidence="3 4">
    <name type="scientific">Nocardia rhizosphaerihabitans</name>
    <dbReference type="NCBI Taxonomy" id="1691570"/>
    <lineage>
        <taxon>Bacteria</taxon>
        <taxon>Bacillati</taxon>
        <taxon>Actinomycetota</taxon>
        <taxon>Actinomycetes</taxon>
        <taxon>Mycobacteriales</taxon>
        <taxon>Nocardiaceae</taxon>
        <taxon>Nocardia</taxon>
    </lineage>
</organism>
<dbReference type="PROSITE" id="PS51186">
    <property type="entry name" value="GNAT"/>
    <property type="match status" value="1"/>
</dbReference>
<dbReference type="PANTHER" id="PTHR13947">
    <property type="entry name" value="GNAT FAMILY N-ACETYLTRANSFERASE"/>
    <property type="match status" value="1"/>
</dbReference>
<dbReference type="CDD" id="cd04301">
    <property type="entry name" value="NAT_SF"/>
    <property type="match status" value="1"/>
</dbReference>
<sequence>MHGTSALTPGTGLQIRTAHPSEYAAISALTVDVYVGDGYVSPEDDYVTELGDVAHRATEAEVLVAVHDDEIAGSLTVAKPGTRYAEIARPGELEFRMLAVAKRARGLGAGTALVRAVIDEARAGGYEAVALTTMATMVDAHRIYERLGFVAVPERNWSPHEGLQLYVMRLALA</sequence>
<comment type="caution">
    <text evidence="3">The sequence shown here is derived from an EMBL/GenBank/DDBJ whole genome shotgun (WGS) entry which is preliminary data.</text>
</comment>
<evidence type="ECO:0000313" key="4">
    <source>
        <dbReference type="Proteomes" id="UP000658127"/>
    </source>
</evidence>
<evidence type="ECO:0000313" key="3">
    <source>
        <dbReference type="EMBL" id="GGN71853.1"/>
    </source>
</evidence>
<dbReference type="EMBL" id="BMNE01000001">
    <property type="protein sequence ID" value="GGN71853.1"/>
    <property type="molecule type" value="Genomic_DNA"/>
</dbReference>
<feature type="domain" description="N-acetyltransferase" evidence="2">
    <location>
        <begin position="13"/>
        <end position="173"/>
    </location>
</feature>
<dbReference type="SUPFAM" id="SSF55729">
    <property type="entry name" value="Acyl-CoA N-acyltransferases (Nat)"/>
    <property type="match status" value="1"/>
</dbReference>
<dbReference type="InterPro" id="IPR016181">
    <property type="entry name" value="Acyl_CoA_acyltransferase"/>
</dbReference>
<evidence type="ECO:0000259" key="2">
    <source>
        <dbReference type="PROSITE" id="PS51186"/>
    </source>
</evidence>
<dbReference type="Pfam" id="PF00583">
    <property type="entry name" value="Acetyltransf_1"/>
    <property type="match status" value="1"/>
</dbReference>